<evidence type="ECO:0000256" key="3">
    <source>
        <dbReference type="ARBA" id="ARBA00012438"/>
    </source>
</evidence>
<dbReference type="InterPro" id="IPR036097">
    <property type="entry name" value="HisK_dim/P_sf"/>
</dbReference>
<comment type="subcellular location">
    <subcellularLocation>
        <location evidence="2">Cell membrane</location>
        <topology evidence="2">Multi-pass membrane protein</topology>
    </subcellularLocation>
</comment>
<dbReference type="Gene3D" id="3.30.450.20">
    <property type="entry name" value="PAS domain"/>
    <property type="match status" value="2"/>
</dbReference>
<dbReference type="PRINTS" id="PR00344">
    <property type="entry name" value="BCTRLSENSOR"/>
</dbReference>
<dbReference type="AlphaFoldDB" id="A0A848CUV8"/>
<dbReference type="RefSeq" id="WP_168974374.1">
    <property type="nucleotide sequence ID" value="NZ_JABAGO010000001.1"/>
</dbReference>
<evidence type="ECO:0000256" key="10">
    <source>
        <dbReference type="ARBA" id="ARBA00022840"/>
    </source>
</evidence>
<accession>A0A848CUV8</accession>
<evidence type="ECO:0000256" key="2">
    <source>
        <dbReference type="ARBA" id="ARBA00004651"/>
    </source>
</evidence>
<dbReference type="Gene3D" id="1.10.1760.20">
    <property type="match status" value="1"/>
</dbReference>
<dbReference type="CDD" id="cd00082">
    <property type="entry name" value="HisKA"/>
    <property type="match status" value="1"/>
</dbReference>
<feature type="transmembrane region" description="Helical" evidence="14">
    <location>
        <begin position="69"/>
        <end position="93"/>
    </location>
</feature>
<dbReference type="PANTHER" id="PTHR43065:SF34">
    <property type="entry name" value="SPORULATION KINASE A"/>
    <property type="match status" value="1"/>
</dbReference>
<protein>
    <recommendedName>
        <fullName evidence="3">histidine kinase</fullName>
        <ecNumber evidence="3">2.7.13.3</ecNumber>
    </recommendedName>
</protein>
<dbReference type="Pfam" id="PF00512">
    <property type="entry name" value="HisKA"/>
    <property type="match status" value="1"/>
</dbReference>
<evidence type="ECO:0000259" key="16">
    <source>
        <dbReference type="PROSITE" id="PS50112"/>
    </source>
</evidence>
<reference evidence="18 19" key="1">
    <citation type="submission" date="2020-04" db="EMBL/GenBank/DDBJ databases">
        <authorList>
            <person name="Hitch T.C.A."/>
            <person name="Wylensek D."/>
            <person name="Clavel T."/>
        </authorList>
    </citation>
    <scope>NUCLEOTIDE SEQUENCE [LARGE SCALE GENOMIC DNA]</scope>
    <source>
        <strain evidence="18 19">WB01_D5_05</strain>
    </source>
</reference>
<keyword evidence="9" id="KW-0418">Kinase</keyword>
<dbReference type="PROSITE" id="PS50112">
    <property type="entry name" value="PAS"/>
    <property type="match status" value="1"/>
</dbReference>
<evidence type="ECO:0000256" key="1">
    <source>
        <dbReference type="ARBA" id="ARBA00000085"/>
    </source>
</evidence>
<dbReference type="InterPro" id="IPR001610">
    <property type="entry name" value="PAC"/>
</dbReference>
<dbReference type="NCBIfam" id="TIGR00229">
    <property type="entry name" value="sensory_box"/>
    <property type="match status" value="2"/>
</dbReference>
<dbReference type="SMART" id="SM00086">
    <property type="entry name" value="PAC"/>
    <property type="match status" value="2"/>
</dbReference>
<keyword evidence="12" id="KW-0902">Two-component regulatory system</keyword>
<feature type="transmembrane region" description="Helical" evidence="14">
    <location>
        <begin position="38"/>
        <end position="57"/>
    </location>
</feature>
<dbReference type="InterPro" id="IPR004358">
    <property type="entry name" value="Sig_transdc_His_kin-like_C"/>
</dbReference>
<evidence type="ECO:0000256" key="7">
    <source>
        <dbReference type="ARBA" id="ARBA00022692"/>
    </source>
</evidence>
<evidence type="ECO:0000313" key="18">
    <source>
        <dbReference type="EMBL" id="NME97010.1"/>
    </source>
</evidence>
<dbReference type="SMART" id="SM00388">
    <property type="entry name" value="HisKA"/>
    <property type="match status" value="1"/>
</dbReference>
<dbReference type="InterPro" id="IPR000700">
    <property type="entry name" value="PAS-assoc_C"/>
</dbReference>
<dbReference type="InterPro" id="IPR003661">
    <property type="entry name" value="HisK_dim/P_dom"/>
</dbReference>
<feature type="transmembrane region" description="Helical" evidence="14">
    <location>
        <begin position="99"/>
        <end position="120"/>
    </location>
</feature>
<gene>
    <name evidence="18" type="ORF">HF838_01945</name>
</gene>
<keyword evidence="6" id="KW-0808">Transferase</keyword>
<dbReference type="GO" id="GO:0071555">
    <property type="term" value="P:cell wall organization"/>
    <property type="evidence" value="ECO:0007669"/>
    <property type="project" value="InterPro"/>
</dbReference>
<dbReference type="Pfam" id="PF02518">
    <property type="entry name" value="HATPase_c"/>
    <property type="match status" value="1"/>
</dbReference>
<dbReference type="EC" id="2.7.13.3" evidence="3"/>
<evidence type="ECO:0000256" key="6">
    <source>
        <dbReference type="ARBA" id="ARBA00022679"/>
    </source>
</evidence>
<feature type="transmembrane region" description="Helical" evidence="14">
    <location>
        <begin position="162"/>
        <end position="183"/>
    </location>
</feature>
<dbReference type="SMART" id="SM00387">
    <property type="entry name" value="HATPase_c"/>
    <property type="match status" value="1"/>
</dbReference>
<feature type="transmembrane region" description="Helical" evidence="14">
    <location>
        <begin position="132"/>
        <end position="150"/>
    </location>
</feature>
<evidence type="ECO:0000313" key="19">
    <source>
        <dbReference type="Proteomes" id="UP000561326"/>
    </source>
</evidence>
<dbReference type="CDD" id="cd00130">
    <property type="entry name" value="PAS"/>
    <property type="match status" value="1"/>
</dbReference>
<proteinExistence type="predicted"/>
<evidence type="ECO:0000259" key="17">
    <source>
        <dbReference type="PROSITE" id="PS50113"/>
    </source>
</evidence>
<dbReference type="Pfam" id="PF13426">
    <property type="entry name" value="PAS_9"/>
    <property type="match status" value="1"/>
</dbReference>
<keyword evidence="8" id="KW-0547">Nucleotide-binding</keyword>
<dbReference type="InterPro" id="IPR036890">
    <property type="entry name" value="HATPase_C_sf"/>
</dbReference>
<keyword evidence="11 14" id="KW-1133">Transmembrane helix</keyword>
<dbReference type="Pfam" id="PF08447">
    <property type="entry name" value="PAS_3"/>
    <property type="match status" value="1"/>
</dbReference>
<dbReference type="Proteomes" id="UP000561326">
    <property type="component" value="Unassembled WGS sequence"/>
</dbReference>
<evidence type="ECO:0000259" key="15">
    <source>
        <dbReference type="PROSITE" id="PS50109"/>
    </source>
</evidence>
<dbReference type="InterPro" id="IPR000014">
    <property type="entry name" value="PAS"/>
</dbReference>
<sequence length="662" mass="75281">MVSEFFINLVIMLFFLFIGQQCVKNDDINAASPIRKRTVLGVVYGVIGTVLVGFYAWKIGPFYIDLRHIPVMLAALYGGWMPALLAAFVIGIVEHLFTGFGSGVFLVFLQLIVTALICGLFSKLRQPDRIKYGMMIVYVYIQNVIIFAILTNETSILKQIILVYGFIFTIGSIVAFQFVQYLLQSDRRFRLLQASRRELLDTIQEHQGYIFKFRKKNKKYNHILYGGQLPNRIGIAPEEVINQNAVAVVNEGGSQKTIVCYEEAWKGNEVTYELAYPDREKTCLVMLRPIQKQGRVVEVVGSVVDITDKKAAQKELKASEAKYRLIMENTLDLIALWDKNGRITYVSPSHNVCLGYDSEYLQGQLKTEIFHPDDVKSIVEQVKKLLITREPFTLEYRVRHAEGYWLTLEATTMPVLNEEKEVTNFVVIARDVTERKQAEERLRSTEKLLAVGELAAGVAHEIRNPLTTLKGFVQFMREGHRDDTYFTLMESELERIELITNEFLLLAKPQAYELKPLKVDVLMESVAALLIAQANLFGIELKMKFERNLPTIMCEENLLKQVFVNLIKNAIEAMPDGGEIVIEVKRSEDKAIRILVHDQGCGIEAERISRLGEPFYSLKEKGTGLGLMVCFKIIKEHHGSIRFSSEVGKGTTVEIALPIREQ</sequence>
<evidence type="ECO:0000256" key="9">
    <source>
        <dbReference type="ARBA" id="ARBA00022777"/>
    </source>
</evidence>
<dbReference type="SMART" id="SM00091">
    <property type="entry name" value="PAS"/>
    <property type="match status" value="1"/>
</dbReference>
<keyword evidence="4" id="KW-1003">Cell membrane</keyword>
<feature type="domain" description="PAC" evidence="17">
    <location>
        <begin position="392"/>
        <end position="444"/>
    </location>
</feature>
<comment type="caution">
    <text evidence="18">The sequence shown here is derived from an EMBL/GenBank/DDBJ whole genome shotgun (WGS) entry which is preliminary data.</text>
</comment>
<dbReference type="Gene3D" id="1.10.287.130">
    <property type="match status" value="1"/>
</dbReference>
<feature type="domain" description="PAS" evidence="16">
    <location>
        <begin position="319"/>
        <end position="389"/>
    </location>
</feature>
<keyword evidence="10" id="KW-0067">ATP-binding</keyword>
<comment type="catalytic activity">
    <reaction evidence="1">
        <text>ATP + protein L-histidine = ADP + protein N-phospho-L-histidine.</text>
        <dbReference type="EC" id="2.7.13.3"/>
    </reaction>
</comment>
<dbReference type="GO" id="GO:0005886">
    <property type="term" value="C:plasma membrane"/>
    <property type="evidence" value="ECO:0007669"/>
    <property type="project" value="UniProtKB-SubCell"/>
</dbReference>
<dbReference type="EMBL" id="JABAGO010000001">
    <property type="protein sequence ID" value="NME97010.1"/>
    <property type="molecule type" value="Genomic_DNA"/>
</dbReference>
<dbReference type="PANTHER" id="PTHR43065">
    <property type="entry name" value="SENSOR HISTIDINE KINASE"/>
    <property type="match status" value="1"/>
</dbReference>
<dbReference type="GO" id="GO:0000155">
    <property type="term" value="F:phosphorelay sensor kinase activity"/>
    <property type="evidence" value="ECO:0007669"/>
    <property type="project" value="InterPro"/>
</dbReference>
<feature type="domain" description="Histidine kinase" evidence="15">
    <location>
        <begin position="457"/>
        <end position="661"/>
    </location>
</feature>
<evidence type="ECO:0000256" key="12">
    <source>
        <dbReference type="ARBA" id="ARBA00023012"/>
    </source>
</evidence>
<dbReference type="PROSITE" id="PS50113">
    <property type="entry name" value="PAC"/>
    <property type="match status" value="1"/>
</dbReference>
<evidence type="ECO:0000256" key="11">
    <source>
        <dbReference type="ARBA" id="ARBA00022989"/>
    </source>
</evidence>
<keyword evidence="5" id="KW-0597">Phosphoprotein</keyword>
<evidence type="ECO:0000256" key="4">
    <source>
        <dbReference type="ARBA" id="ARBA00022475"/>
    </source>
</evidence>
<dbReference type="InterPro" id="IPR011620">
    <property type="entry name" value="Sig_transdc_His_kinase_LytS_TM"/>
</dbReference>
<dbReference type="InterPro" id="IPR035965">
    <property type="entry name" value="PAS-like_dom_sf"/>
</dbReference>
<dbReference type="Pfam" id="PF07694">
    <property type="entry name" value="5TM-5TMR_LYT"/>
    <property type="match status" value="1"/>
</dbReference>
<evidence type="ECO:0000256" key="14">
    <source>
        <dbReference type="SAM" id="Phobius"/>
    </source>
</evidence>
<dbReference type="InterPro" id="IPR013655">
    <property type="entry name" value="PAS_fold_3"/>
</dbReference>
<dbReference type="InterPro" id="IPR003594">
    <property type="entry name" value="HATPase_dom"/>
</dbReference>
<evidence type="ECO:0000256" key="8">
    <source>
        <dbReference type="ARBA" id="ARBA00022741"/>
    </source>
</evidence>
<name>A0A848CUV8_ANEAE</name>
<dbReference type="SUPFAM" id="SSF55874">
    <property type="entry name" value="ATPase domain of HSP90 chaperone/DNA topoisomerase II/histidine kinase"/>
    <property type="match status" value="1"/>
</dbReference>
<keyword evidence="13 14" id="KW-0472">Membrane</keyword>
<organism evidence="18 19">
    <name type="scientific">Aneurinibacillus aneurinilyticus</name>
    <name type="common">Bacillus aneurinolyticus</name>
    <dbReference type="NCBI Taxonomy" id="1391"/>
    <lineage>
        <taxon>Bacteria</taxon>
        <taxon>Bacillati</taxon>
        <taxon>Bacillota</taxon>
        <taxon>Bacilli</taxon>
        <taxon>Bacillales</taxon>
        <taxon>Paenibacillaceae</taxon>
        <taxon>Aneurinibacillus group</taxon>
        <taxon>Aneurinibacillus</taxon>
    </lineage>
</organism>
<dbReference type="SUPFAM" id="SSF55785">
    <property type="entry name" value="PYP-like sensor domain (PAS domain)"/>
    <property type="match status" value="2"/>
</dbReference>
<evidence type="ECO:0000256" key="13">
    <source>
        <dbReference type="ARBA" id="ARBA00023136"/>
    </source>
</evidence>
<dbReference type="GO" id="GO:0005524">
    <property type="term" value="F:ATP binding"/>
    <property type="evidence" value="ECO:0007669"/>
    <property type="project" value="UniProtKB-KW"/>
</dbReference>
<keyword evidence="7 14" id="KW-0812">Transmembrane</keyword>
<evidence type="ECO:0000256" key="5">
    <source>
        <dbReference type="ARBA" id="ARBA00022553"/>
    </source>
</evidence>
<dbReference type="InterPro" id="IPR005467">
    <property type="entry name" value="His_kinase_dom"/>
</dbReference>
<dbReference type="SUPFAM" id="SSF47384">
    <property type="entry name" value="Homodimeric domain of signal transducing histidine kinase"/>
    <property type="match status" value="1"/>
</dbReference>
<dbReference type="Gene3D" id="3.30.565.10">
    <property type="entry name" value="Histidine kinase-like ATPase, C-terminal domain"/>
    <property type="match status" value="1"/>
</dbReference>
<dbReference type="PROSITE" id="PS50109">
    <property type="entry name" value="HIS_KIN"/>
    <property type="match status" value="1"/>
</dbReference>